<name>X0Y0Q0_9ZZZZ</name>
<feature type="non-terminal residue" evidence="1">
    <location>
        <position position="1"/>
    </location>
</feature>
<evidence type="ECO:0000313" key="1">
    <source>
        <dbReference type="EMBL" id="GAG40942.1"/>
    </source>
</evidence>
<accession>X0Y0Q0</accession>
<dbReference type="EMBL" id="BARS01046246">
    <property type="protein sequence ID" value="GAG40942.1"/>
    <property type="molecule type" value="Genomic_DNA"/>
</dbReference>
<sequence length="38" mass="4003">RPEFALADAIDPIAMQNPAARYFAAVTMSAPVIPPTTS</sequence>
<comment type="caution">
    <text evidence="1">The sequence shown here is derived from an EMBL/GenBank/DDBJ whole genome shotgun (WGS) entry which is preliminary data.</text>
</comment>
<dbReference type="AlphaFoldDB" id="X0Y0Q0"/>
<organism evidence="1">
    <name type="scientific">marine sediment metagenome</name>
    <dbReference type="NCBI Taxonomy" id="412755"/>
    <lineage>
        <taxon>unclassified sequences</taxon>
        <taxon>metagenomes</taxon>
        <taxon>ecological metagenomes</taxon>
    </lineage>
</organism>
<protein>
    <submittedName>
        <fullName evidence="1">Uncharacterized protein</fullName>
    </submittedName>
</protein>
<reference evidence="1" key="1">
    <citation type="journal article" date="2014" name="Front. Microbiol.">
        <title>High frequency of phylogenetically diverse reductive dehalogenase-homologous genes in deep subseafloor sedimentary metagenomes.</title>
        <authorList>
            <person name="Kawai M."/>
            <person name="Futagami T."/>
            <person name="Toyoda A."/>
            <person name="Takaki Y."/>
            <person name="Nishi S."/>
            <person name="Hori S."/>
            <person name="Arai W."/>
            <person name="Tsubouchi T."/>
            <person name="Morono Y."/>
            <person name="Uchiyama I."/>
            <person name="Ito T."/>
            <person name="Fujiyama A."/>
            <person name="Inagaki F."/>
            <person name="Takami H."/>
        </authorList>
    </citation>
    <scope>NUCLEOTIDE SEQUENCE</scope>
    <source>
        <strain evidence="1">Expedition CK06-06</strain>
    </source>
</reference>
<gene>
    <name evidence="1" type="ORF">S01H1_69636</name>
</gene>
<proteinExistence type="predicted"/>